<dbReference type="PANTHER" id="PTHR23131:SF4">
    <property type="entry name" value="METALLO-BETA-LACTAMASE SUPERFAMILY POTEIN"/>
    <property type="match status" value="1"/>
</dbReference>
<reference evidence="2 3" key="1">
    <citation type="journal article" date="2019" name="Nat. Microbiol.">
        <title>Wide diversity of methane and short-chain alkane metabolisms in uncultured archaea.</title>
        <authorList>
            <person name="Borrel G."/>
            <person name="Adam P.S."/>
            <person name="McKay L.J."/>
            <person name="Chen L.X."/>
            <person name="Sierra-Garcia I.N."/>
            <person name="Sieber C.M."/>
            <person name="Letourneur Q."/>
            <person name="Ghozlane A."/>
            <person name="Andersen G.L."/>
            <person name="Li W.J."/>
            <person name="Hallam S.J."/>
            <person name="Muyzer G."/>
            <person name="de Oliveira V.M."/>
            <person name="Inskeep W.P."/>
            <person name="Banfield J.F."/>
            <person name="Gribaldo S."/>
        </authorList>
    </citation>
    <scope>NUCLEOTIDE SEQUENCE [LARGE SCALE GENOMIC DNA]</scope>
    <source>
        <strain evidence="2">NM1a</strain>
    </source>
</reference>
<feature type="domain" description="Metallo-beta-lactamase" evidence="1">
    <location>
        <begin position="9"/>
        <end position="138"/>
    </location>
</feature>
<dbReference type="InterPro" id="IPR001279">
    <property type="entry name" value="Metallo-B-lactamas"/>
</dbReference>
<protein>
    <submittedName>
        <fullName evidence="2">MBL fold metallo-hydrolase</fullName>
    </submittedName>
</protein>
<dbReference type="Gene3D" id="3.60.15.10">
    <property type="entry name" value="Ribonuclease Z/Hydroxyacylglutathione hydrolase-like"/>
    <property type="match status" value="2"/>
</dbReference>
<dbReference type="InterPro" id="IPR036866">
    <property type="entry name" value="RibonucZ/Hydroxyglut_hydro"/>
</dbReference>
<dbReference type="InterPro" id="IPR050662">
    <property type="entry name" value="Sec-metab_biosynth-thioest"/>
</dbReference>
<dbReference type="SUPFAM" id="SSF56281">
    <property type="entry name" value="Metallo-hydrolase/oxidoreductase"/>
    <property type="match status" value="1"/>
</dbReference>
<dbReference type="Proteomes" id="UP000317158">
    <property type="component" value="Unassembled WGS sequence"/>
</dbReference>
<dbReference type="AlphaFoldDB" id="A0A520KSF6"/>
<dbReference type="EMBL" id="RXIF01000004">
    <property type="protein sequence ID" value="RZN64857.1"/>
    <property type="molecule type" value="Genomic_DNA"/>
</dbReference>
<dbReference type="GO" id="GO:0016787">
    <property type="term" value="F:hydrolase activity"/>
    <property type="evidence" value="ECO:0007669"/>
    <property type="project" value="UniProtKB-KW"/>
</dbReference>
<evidence type="ECO:0000313" key="3">
    <source>
        <dbReference type="Proteomes" id="UP000317158"/>
    </source>
</evidence>
<dbReference type="Pfam" id="PF00753">
    <property type="entry name" value="Lactamase_B"/>
    <property type="match status" value="2"/>
</dbReference>
<dbReference type="PANTHER" id="PTHR23131">
    <property type="entry name" value="ENDORIBONUCLEASE LACTB2"/>
    <property type="match status" value="1"/>
</dbReference>
<comment type="caution">
    <text evidence="2">The sequence shown here is derived from an EMBL/GenBank/DDBJ whole genome shotgun (WGS) entry which is preliminary data.</text>
</comment>
<evidence type="ECO:0000313" key="2">
    <source>
        <dbReference type="EMBL" id="RZN64857.1"/>
    </source>
</evidence>
<dbReference type="SMART" id="SM00849">
    <property type="entry name" value="Lactamase_B"/>
    <property type="match status" value="1"/>
</dbReference>
<evidence type="ECO:0000259" key="1">
    <source>
        <dbReference type="SMART" id="SM00849"/>
    </source>
</evidence>
<sequence>MKDSLSRIDVGISEITDILLTHHHIDHVGLLYNIKKNVDCSFSKSYRLLTRPDIILTDGDKISTENYSFKIILTPGHSPGHICLYETNFKFLIAGDHILPKITPNIIPYKEDSNPLYDYFESLDKIDDYDVKKVLPGHQNVFTGCHRRIQELRDHHLDRCNEILQIIWEEELNAYQIASLLHWNVDCTSWNQFDPFQKWMAIGETISHLKFLESERFIDRVEKDEKIFYLAKLRNISSLRINRQRS</sequence>
<name>A0A520KSF6_METT2</name>
<gene>
    <name evidence="2" type="ORF">EF806_02070</name>
</gene>
<keyword evidence="2" id="KW-0378">Hydrolase</keyword>
<dbReference type="InterPro" id="IPR036388">
    <property type="entry name" value="WH-like_DNA-bd_sf"/>
</dbReference>
<accession>A0A520KSF6</accession>
<proteinExistence type="predicted"/>
<organism evidence="2 3">
    <name type="scientific">Methanoliparum thermophilum</name>
    <dbReference type="NCBI Taxonomy" id="2491083"/>
    <lineage>
        <taxon>Archaea</taxon>
        <taxon>Methanobacteriati</taxon>
        <taxon>Methanobacteriota</taxon>
        <taxon>Candidatus Methanoliparia</taxon>
        <taxon>Candidatus Methanoliparales</taxon>
        <taxon>Candidatus Methanoliparaceae</taxon>
        <taxon>Candidatus Methanoliparum</taxon>
    </lineage>
</organism>
<dbReference type="Gene3D" id="1.10.10.10">
    <property type="entry name" value="Winged helix-like DNA-binding domain superfamily/Winged helix DNA-binding domain"/>
    <property type="match status" value="1"/>
</dbReference>